<evidence type="ECO:0000313" key="5">
    <source>
        <dbReference type="Proteomes" id="UP000282007"/>
    </source>
</evidence>
<dbReference type="AlphaFoldDB" id="A0A3G8QV56"/>
<gene>
    <name evidence="4" type="ORF">DU502_14170</name>
</gene>
<dbReference type="PANTHER" id="PTHR48267:SF1">
    <property type="entry name" value="BILIRUBIN OXIDASE"/>
    <property type="match status" value="1"/>
</dbReference>
<name>A0A3G8QV56_9EURY</name>
<evidence type="ECO:0000259" key="3">
    <source>
        <dbReference type="Pfam" id="PF07732"/>
    </source>
</evidence>
<dbReference type="PANTHER" id="PTHR48267">
    <property type="entry name" value="CUPREDOXIN SUPERFAMILY PROTEIN"/>
    <property type="match status" value="1"/>
</dbReference>
<dbReference type="Pfam" id="PF07731">
    <property type="entry name" value="Cu-oxidase_2"/>
    <property type="match status" value="1"/>
</dbReference>
<dbReference type="InterPro" id="IPR008972">
    <property type="entry name" value="Cupredoxin"/>
</dbReference>
<dbReference type="GO" id="GO:0005507">
    <property type="term" value="F:copper ion binding"/>
    <property type="evidence" value="ECO:0007669"/>
    <property type="project" value="InterPro"/>
</dbReference>
<dbReference type="Proteomes" id="UP000282007">
    <property type="component" value="Chromosome"/>
</dbReference>
<dbReference type="GeneID" id="38472454"/>
<protein>
    <recommendedName>
        <fullName evidence="6">Spore coat protein A</fullName>
    </recommendedName>
</protein>
<feature type="domain" description="Plastocyanin-like" evidence="3">
    <location>
        <begin position="135"/>
        <end position="210"/>
    </location>
</feature>
<feature type="region of interest" description="Disordered" evidence="1">
    <location>
        <begin position="318"/>
        <end position="357"/>
    </location>
</feature>
<feature type="domain" description="Plastocyanin-like" evidence="2">
    <location>
        <begin position="343"/>
        <end position="399"/>
    </location>
</feature>
<dbReference type="InterPro" id="IPR006311">
    <property type="entry name" value="TAT_signal"/>
</dbReference>
<dbReference type="InterPro" id="IPR011707">
    <property type="entry name" value="Cu-oxidase-like_N"/>
</dbReference>
<organism evidence="4 5">
    <name type="scientific">Haloplanus aerogenes</name>
    <dbReference type="NCBI Taxonomy" id="660522"/>
    <lineage>
        <taxon>Archaea</taxon>
        <taxon>Methanobacteriati</taxon>
        <taxon>Methanobacteriota</taxon>
        <taxon>Stenosarchaea group</taxon>
        <taxon>Halobacteria</taxon>
        <taxon>Halobacteriales</taxon>
        <taxon>Haloferacaceae</taxon>
        <taxon>Haloplanus</taxon>
    </lineage>
</organism>
<sequence length="403" mass="45170">MTDSKLSRRTMLKAGLAVGAASALPFEAELATAQPSPTLERYVTTMPVPTVRAPDGKRQGADYHEIPMQQGSHEFHPTLGATQIWGYDGQFPGKTIEARRNERLNVKWINDLPPTHLLPVDDTIHGAAGNPGVRTVTHVHGLHAESASDGLPEAWFTKDYAETGDHFVKEVYEYENGQPGATLWYHDHALGITRLNVYAGLAGFYILRDDYERRLNLPSGDYEVPILLQDRTFTEEGELFYPDEEIAGVEPSIVPEFFGDTAVVNGKVWPRFEVEPRKYRFRVLNGCNSRFINPRLFEVDGDNVEVDGGAVPPVYQIGTDLGDEQDPTDDTLDPIESYYTGDPTPPEPNEHGNKDTVQVHPGTITRIKTRFGSHTGRYVWHCHILEHEDHEMMRPFEVVTGPK</sequence>
<dbReference type="InterPro" id="IPR011706">
    <property type="entry name" value="Cu-oxidase_C"/>
</dbReference>
<dbReference type="InterPro" id="IPR019546">
    <property type="entry name" value="TAT_signal_bac_arc"/>
</dbReference>
<evidence type="ECO:0000259" key="2">
    <source>
        <dbReference type="Pfam" id="PF07731"/>
    </source>
</evidence>
<accession>A0A3G8QV56</accession>
<dbReference type="Gene3D" id="2.60.40.420">
    <property type="entry name" value="Cupredoxins - blue copper proteins"/>
    <property type="match status" value="2"/>
</dbReference>
<dbReference type="InterPro" id="IPR045087">
    <property type="entry name" value="Cu-oxidase_fam"/>
</dbReference>
<proteinExistence type="predicted"/>
<dbReference type="CDD" id="cd13844">
    <property type="entry name" value="CuRO_1_BOD_CotA_like"/>
    <property type="match status" value="1"/>
</dbReference>
<dbReference type="PROSITE" id="PS51318">
    <property type="entry name" value="TAT"/>
    <property type="match status" value="1"/>
</dbReference>
<keyword evidence="5" id="KW-1185">Reference proteome</keyword>
<evidence type="ECO:0008006" key="6">
    <source>
        <dbReference type="Google" id="ProtNLM"/>
    </source>
</evidence>
<dbReference type="RefSeq" id="WP_121920197.1">
    <property type="nucleotide sequence ID" value="NZ_CP034145.1"/>
</dbReference>
<dbReference type="Pfam" id="PF07732">
    <property type="entry name" value="Cu-oxidase_3"/>
    <property type="match status" value="2"/>
</dbReference>
<evidence type="ECO:0000313" key="4">
    <source>
        <dbReference type="EMBL" id="AZH26443.1"/>
    </source>
</evidence>
<dbReference type="SUPFAM" id="SSF49503">
    <property type="entry name" value="Cupredoxins"/>
    <property type="match status" value="2"/>
</dbReference>
<dbReference type="KEGG" id="haer:DU502_14170"/>
<dbReference type="EMBL" id="CP034145">
    <property type="protein sequence ID" value="AZH26443.1"/>
    <property type="molecule type" value="Genomic_DNA"/>
</dbReference>
<evidence type="ECO:0000256" key="1">
    <source>
        <dbReference type="SAM" id="MobiDB-lite"/>
    </source>
</evidence>
<dbReference type="Pfam" id="PF10518">
    <property type="entry name" value="TAT_signal"/>
    <property type="match status" value="1"/>
</dbReference>
<reference evidence="4 5" key="1">
    <citation type="submission" date="2018-07" db="EMBL/GenBank/DDBJ databases">
        <title>Genome sequences of Haloplanus aerogenes JCM 16430T.</title>
        <authorList>
            <person name="Kim Y.B."/>
            <person name="Roh S.W."/>
        </authorList>
    </citation>
    <scope>NUCLEOTIDE SEQUENCE [LARGE SCALE GENOMIC DNA]</scope>
    <source>
        <strain evidence="4 5">JCM 16430</strain>
    </source>
</reference>
<feature type="compositionally biased region" description="Acidic residues" evidence="1">
    <location>
        <begin position="321"/>
        <end position="333"/>
    </location>
</feature>
<feature type="domain" description="Plastocyanin-like" evidence="3">
    <location>
        <begin position="79"/>
        <end position="116"/>
    </location>
</feature>
<dbReference type="GO" id="GO:0016491">
    <property type="term" value="F:oxidoreductase activity"/>
    <property type="evidence" value="ECO:0007669"/>
    <property type="project" value="InterPro"/>
</dbReference>
<dbReference type="OrthoDB" id="12293at2157"/>